<dbReference type="GO" id="GO:0016787">
    <property type="term" value="F:hydrolase activity"/>
    <property type="evidence" value="ECO:0007669"/>
    <property type="project" value="UniProtKB-KW"/>
</dbReference>
<evidence type="ECO:0000259" key="4">
    <source>
        <dbReference type="Pfam" id="PF01764"/>
    </source>
</evidence>
<organism evidence="6 7">
    <name type="scientific">Phialocephala subalpina</name>
    <dbReference type="NCBI Taxonomy" id="576137"/>
    <lineage>
        <taxon>Eukaryota</taxon>
        <taxon>Fungi</taxon>
        <taxon>Dikarya</taxon>
        <taxon>Ascomycota</taxon>
        <taxon>Pezizomycotina</taxon>
        <taxon>Leotiomycetes</taxon>
        <taxon>Helotiales</taxon>
        <taxon>Mollisiaceae</taxon>
        <taxon>Phialocephala</taxon>
        <taxon>Phialocephala fortinii species complex</taxon>
    </lineage>
</organism>
<dbReference type="STRING" id="576137.A0A1L7WUP4"/>
<keyword evidence="2" id="KW-0378">Hydrolase</keyword>
<name>A0A1L7WUP4_9HELO</name>
<feature type="domain" description="Mono-/di-acylglycerol lipase N-terminal" evidence="5">
    <location>
        <begin position="51"/>
        <end position="86"/>
    </location>
</feature>
<accession>A0A1L7WUP4</accession>
<keyword evidence="1 3" id="KW-0732">Signal</keyword>
<protein>
    <submittedName>
        <fullName evidence="6">Related to Lipase</fullName>
    </submittedName>
</protein>
<evidence type="ECO:0000313" key="6">
    <source>
        <dbReference type="EMBL" id="CZR56512.1"/>
    </source>
</evidence>
<dbReference type="GO" id="GO:0016042">
    <property type="term" value="P:lipid catabolic process"/>
    <property type="evidence" value="ECO:0007669"/>
    <property type="project" value="InterPro"/>
</dbReference>
<evidence type="ECO:0000259" key="5">
    <source>
        <dbReference type="Pfam" id="PF03893"/>
    </source>
</evidence>
<dbReference type="OrthoDB" id="426718at2759"/>
<evidence type="ECO:0000256" key="1">
    <source>
        <dbReference type="ARBA" id="ARBA00022729"/>
    </source>
</evidence>
<dbReference type="Pfam" id="PF03893">
    <property type="entry name" value="Lipase3_N"/>
    <property type="match status" value="1"/>
</dbReference>
<sequence>MKSSKSPLLAFALICSSVSASPIIGGQNVTMVLENRATPTVVTAAILANMQLFAQYAAAAYCNADTNLVGSAVTCSNSACPSISSVTNYAYLGYDQSEATGFVSIDDTNKLIVVSYAGSDNLDNYIADLLVPLDTCDGNLVSGCKLHEGFQYAYEDVADTTLPAVKSAVAAYPTYSLVITGHSLGGAVATIAAAYLRVAGYPCDVYSYGSPRVGNEAFVNFMDAQAGSHYRVTHTTDPIPRYPAKLFGYRHTSPEFWLSTGTSTTVDYAVGDIEVCTGIANTDCNDGTSSVVTTPHSYYFEDISACR</sequence>
<keyword evidence="7" id="KW-1185">Reference proteome</keyword>
<dbReference type="CDD" id="cd00519">
    <property type="entry name" value="Lipase_3"/>
    <property type="match status" value="1"/>
</dbReference>
<gene>
    <name evidence="6" type="ORF">PAC_06401</name>
</gene>
<dbReference type="SUPFAM" id="SSF53474">
    <property type="entry name" value="alpha/beta-Hydrolases"/>
    <property type="match status" value="1"/>
</dbReference>
<dbReference type="AlphaFoldDB" id="A0A1L7WUP4"/>
<proteinExistence type="predicted"/>
<dbReference type="Gene3D" id="3.40.50.1820">
    <property type="entry name" value="alpha/beta hydrolase"/>
    <property type="match status" value="1"/>
</dbReference>
<reference evidence="6 7" key="1">
    <citation type="submission" date="2016-03" db="EMBL/GenBank/DDBJ databases">
        <authorList>
            <person name="Ploux O."/>
        </authorList>
    </citation>
    <scope>NUCLEOTIDE SEQUENCE [LARGE SCALE GENOMIC DNA]</scope>
    <source>
        <strain evidence="6 7">UAMH 11012</strain>
    </source>
</reference>
<feature type="domain" description="Fungal lipase-type" evidence="4">
    <location>
        <begin position="113"/>
        <end position="245"/>
    </location>
</feature>
<dbReference type="InterPro" id="IPR029058">
    <property type="entry name" value="AB_hydrolase_fold"/>
</dbReference>
<dbReference type="Pfam" id="PF01764">
    <property type="entry name" value="Lipase_3"/>
    <property type="match status" value="1"/>
</dbReference>
<dbReference type="PANTHER" id="PTHR46640:SF1">
    <property type="entry name" value="FUNGAL LIPASE-LIKE DOMAIN-CONTAINING PROTEIN-RELATED"/>
    <property type="match status" value="1"/>
</dbReference>
<dbReference type="InterPro" id="IPR051299">
    <property type="entry name" value="AB_hydrolase_lip/est"/>
</dbReference>
<evidence type="ECO:0000256" key="2">
    <source>
        <dbReference type="ARBA" id="ARBA00022801"/>
    </source>
</evidence>
<evidence type="ECO:0000256" key="3">
    <source>
        <dbReference type="SAM" id="SignalP"/>
    </source>
</evidence>
<evidence type="ECO:0000313" key="7">
    <source>
        <dbReference type="Proteomes" id="UP000184330"/>
    </source>
</evidence>
<dbReference type="InterPro" id="IPR002921">
    <property type="entry name" value="Fungal_lipase-type"/>
</dbReference>
<dbReference type="Proteomes" id="UP000184330">
    <property type="component" value="Unassembled WGS sequence"/>
</dbReference>
<dbReference type="PANTHER" id="PTHR46640">
    <property type="entry name" value="TRIACYLGLYCEROL LIPASE, PUTATIVE (AFU_ORTHOLOGUE AFUA_6G06510)-RELATED"/>
    <property type="match status" value="1"/>
</dbReference>
<feature type="chain" id="PRO_5013063834" evidence="3">
    <location>
        <begin position="21"/>
        <end position="307"/>
    </location>
</feature>
<dbReference type="InterPro" id="IPR005592">
    <property type="entry name" value="Mono/diacylglycerol_lipase_N"/>
</dbReference>
<dbReference type="EMBL" id="FJOG01000008">
    <property type="protein sequence ID" value="CZR56512.1"/>
    <property type="molecule type" value="Genomic_DNA"/>
</dbReference>
<feature type="signal peptide" evidence="3">
    <location>
        <begin position="1"/>
        <end position="20"/>
    </location>
</feature>